<evidence type="ECO:0000256" key="4">
    <source>
        <dbReference type="ARBA" id="ARBA00022723"/>
    </source>
</evidence>
<dbReference type="InterPro" id="IPR008949">
    <property type="entry name" value="Isoprenoid_synthase_dom_sf"/>
</dbReference>
<comment type="similarity">
    <text evidence="2 6">Belongs to the FPP/GGPP synthase family.</text>
</comment>
<dbReference type="InterPro" id="IPR000092">
    <property type="entry name" value="Polyprenyl_synt"/>
</dbReference>
<keyword evidence="4" id="KW-0479">Metal-binding</keyword>
<dbReference type="SFLD" id="SFLDG01017">
    <property type="entry name" value="Polyprenyl_Transferase_Like"/>
    <property type="match status" value="1"/>
</dbReference>
<organism evidence="7 8">
    <name type="scientific">Brevibacterium samyangense</name>
    <dbReference type="NCBI Taxonomy" id="366888"/>
    <lineage>
        <taxon>Bacteria</taxon>
        <taxon>Bacillati</taxon>
        <taxon>Actinomycetota</taxon>
        <taxon>Actinomycetes</taxon>
        <taxon>Micrococcales</taxon>
        <taxon>Brevibacteriaceae</taxon>
        <taxon>Brevibacterium</taxon>
    </lineage>
</organism>
<dbReference type="EMBL" id="BAAANO010000020">
    <property type="protein sequence ID" value="GAA2010290.1"/>
    <property type="molecule type" value="Genomic_DNA"/>
</dbReference>
<dbReference type="PROSITE" id="PS00444">
    <property type="entry name" value="POLYPRENYL_SYNTHASE_2"/>
    <property type="match status" value="1"/>
</dbReference>
<dbReference type="Gene3D" id="1.10.600.10">
    <property type="entry name" value="Farnesyl Diphosphate Synthase"/>
    <property type="match status" value="1"/>
</dbReference>
<evidence type="ECO:0000313" key="7">
    <source>
        <dbReference type="EMBL" id="GAA2010290.1"/>
    </source>
</evidence>
<dbReference type="InterPro" id="IPR033749">
    <property type="entry name" value="Polyprenyl_synt_CS"/>
</dbReference>
<protein>
    <submittedName>
        <fullName evidence="7">Polyprenyl synthetase family protein</fullName>
    </submittedName>
</protein>
<gene>
    <name evidence="7" type="ORF">GCM10009755_21700</name>
</gene>
<evidence type="ECO:0000256" key="1">
    <source>
        <dbReference type="ARBA" id="ARBA00001946"/>
    </source>
</evidence>
<evidence type="ECO:0000256" key="3">
    <source>
        <dbReference type="ARBA" id="ARBA00022679"/>
    </source>
</evidence>
<dbReference type="Proteomes" id="UP001500755">
    <property type="component" value="Unassembled WGS sequence"/>
</dbReference>
<keyword evidence="3 6" id="KW-0808">Transferase</keyword>
<dbReference type="Pfam" id="PF00348">
    <property type="entry name" value="polyprenyl_synt"/>
    <property type="match status" value="1"/>
</dbReference>
<dbReference type="PANTHER" id="PTHR12001:SF69">
    <property type="entry name" value="ALL TRANS-POLYPRENYL-DIPHOSPHATE SYNTHASE PDSS1"/>
    <property type="match status" value="1"/>
</dbReference>
<keyword evidence="8" id="KW-1185">Reference proteome</keyword>
<accession>A0ABN2TIV1</accession>
<dbReference type="SUPFAM" id="SSF48576">
    <property type="entry name" value="Terpenoid synthases"/>
    <property type="match status" value="1"/>
</dbReference>
<comment type="caution">
    <text evidence="7">The sequence shown here is derived from an EMBL/GenBank/DDBJ whole genome shotgun (WGS) entry which is preliminary data.</text>
</comment>
<dbReference type="CDD" id="cd00685">
    <property type="entry name" value="Trans_IPPS_HT"/>
    <property type="match status" value="1"/>
</dbReference>
<evidence type="ECO:0000256" key="6">
    <source>
        <dbReference type="RuleBase" id="RU004466"/>
    </source>
</evidence>
<comment type="cofactor">
    <cofactor evidence="1">
        <name>Mg(2+)</name>
        <dbReference type="ChEBI" id="CHEBI:18420"/>
    </cofactor>
</comment>
<evidence type="ECO:0000256" key="2">
    <source>
        <dbReference type="ARBA" id="ARBA00006706"/>
    </source>
</evidence>
<keyword evidence="5" id="KW-0460">Magnesium</keyword>
<evidence type="ECO:0000313" key="8">
    <source>
        <dbReference type="Proteomes" id="UP001500755"/>
    </source>
</evidence>
<dbReference type="PANTHER" id="PTHR12001">
    <property type="entry name" value="GERANYLGERANYL PYROPHOSPHATE SYNTHASE"/>
    <property type="match status" value="1"/>
</dbReference>
<sequence length="334" mass="35263">MTNAHRTFAPSESDLGAFIAERLLEVENFLDVAVTQASRLPNESSHHLLNAGGKRARPVLVLLAAQFGDPTRPEVVKAAAAVELTHLATLYHDDVMDDAPVRRGATAAHLVWTNSVAILTGDVLFARASVLSSELGPRAVLLQSETFERLVLGQLAEFSGPEDGTDPVEHYLTVLADKTGSLIAAAVEFGLLTSGAPEDLVPIMREYGEKVGVAFQLADDIIDLTSTGDASGKTPGTDLREGVVTLPVLYVREAAEAGDSAAAEVVELLDSDLSSDEALEAARSALAAHPVTERVRAEALRWADEAIAALDTLPAGEVKDGLVDFARQSVSRVG</sequence>
<reference evidence="7 8" key="1">
    <citation type="journal article" date="2019" name="Int. J. Syst. Evol. Microbiol.">
        <title>The Global Catalogue of Microorganisms (GCM) 10K type strain sequencing project: providing services to taxonomists for standard genome sequencing and annotation.</title>
        <authorList>
            <consortium name="The Broad Institute Genomics Platform"/>
            <consortium name="The Broad Institute Genome Sequencing Center for Infectious Disease"/>
            <person name="Wu L."/>
            <person name="Ma J."/>
        </authorList>
    </citation>
    <scope>NUCLEOTIDE SEQUENCE [LARGE SCALE GENOMIC DNA]</scope>
    <source>
        <strain evidence="7 8">JCM 14546</strain>
    </source>
</reference>
<dbReference type="SFLD" id="SFLDS00005">
    <property type="entry name" value="Isoprenoid_Synthase_Type_I"/>
    <property type="match status" value="1"/>
</dbReference>
<proteinExistence type="inferred from homology"/>
<evidence type="ECO:0000256" key="5">
    <source>
        <dbReference type="ARBA" id="ARBA00022842"/>
    </source>
</evidence>
<name>A0ABN2TIV1_9MICO</name>